<keyword evidence="2" id="KW-1185">Reference proteome</keyword>
<sequence length="86" mass="10259">MRGCSKLYIQSYLDEFMWRWNSNYSRSDVYNNIFSVVNDVYDIGELTSDEEIEPITIEPESVELKNQILYELNNLIITHFAEQQNE</sequence>
<organism evidence="1 2">
    <name type="scientific">Brachionus calyciflorus</name>
    <dbReference type="NCBI Taxonomy" id="104777"/>
    <lineage>
        <taxon>Eukaryota</taxon>
        <taxon>Metazoa</taxon>
        <taxon>Spiralia</taxon>
        <taxon>Gnathifera</taxon>
        <taxon>Rotifera</taxon>
        <taxon>Eurotatoria</taxon>
        <taxon>Monogononta</taxon>
        <taxon>Pseudotrocha</taxon>
        <taxon>Ploima</taxon>
        <taxon>Brachionidae</taxon>
        <taxon>Brachionus</taxon>
    </lineage>
</organism>
<comment type="caution">
    <text evidence="1">The sequence shown here is derived from an EMBL/GenBank/DDBJ whole genome shotgun (WGS) entry which is preliminary data.</text>
</comment>
<accession>A0A814I9G7</accession>
<gene>
    <name evidence="1" type="ORF">OXX778_LOCUS17342</name>
</gene>
<reference evidence="1" key="1">
    <citation type="submission" date="2021-02" db="EMBL/GenBank/DDBJ databases">
        <authorList>
            <person name="Nowell W R."/>
        </authorList>
    </citation>
    <scope>NUCLEOTIDE SEQUENCE</scope>
    <source>
        <strain evidence="1">Ploen Becks lab</strain>
    </source>
</reference>
<evidence type="ECO:0000313" key="2">
    <source>
        <dbReference type="Proteomes" id="UP000663879"/>
    </source>
</evidence>
<name>A0A814I9G7_9BILA</name>
<dbReference type="Proteomes" id="UP000663879">
    <property type="component" value="Unassembled WGS sequence"/>
</dbReference>
<evidence type="ECO:0000313" key="1">
    <source>
        <dbReference type="EMBL" id="CAF1020220.1"/>
    </source>
</evidence>
<dbReference type="AlphaFoldDB" id="A0A814I9G7"/>
<protein>
    <submittedName>
        <fullName evidence="1">Uncharacterized protein</fullName>
    </submittedName>
</protein>
<proteinExistence type="predicted"/>
<dbReference type="EMBL" id="CAJNOC010004395">
    <property type="protein sequence ID" value="CAF1020220.1"/>
    <property type="molecule type" value="Genomic_DNA"/>
</dbReference>